<dbReference type="PANTHER" id="PTHR38446">
    <property type="entry name" value="BLL0914 PROTEIN"/>
    <property type="match status" value="1"/>
</dbReference>
<evidence type="ECO:0000313" key="3">
    <source>
        <dbReference type="Proteomes" id="UP000321892"/>
    </source>
</evidence>
<keyword evidence="3" id="KW-1185">Reference proteome</keyword>
<name>A0A510JDU0_9FUSO</name>
<feature type="transmembrane region" description="Helical" evidence="1">
    <location>
        <begin position="51"/>
        <end position="70"/>
    </location>
</feature>
<dbReference type="Pfam" id="PF06993">
    <property type="entry name" value="DUF1304"/>
    <property type="match status" value="1"/>
</dbReference>
<feature type="transmembrane region" description="Helical" evidence="1">
    <location>
        <begin position="6"/>
        <end position="26"/>
    </location>
</feature>
<protein>
    <recommendedName>
        <fullName evidence="4">Integral membrane protein</fullName>
    </recommendedName>
</protein>
<gene>
    <name evidence="2" type="ORF">JCM16775_0147</name>
</gene>
<dbReference type="AlphaFoldDB" id="A0A510JDU0"/>
<accession>A0A510JDU0</accession>
<feature type="transmembrane region" description="Helical" evidence="1">
    <location>
        <begin position="76"/>
        <end position="97"/>
    </location>
</feature>
<dbReference type="PANTHER" id="PTHR38446:SF1">
    <property type="entry name" value="BLL0914 PROTEIN"/>
    <property type="match status" value="1"/>
</dbReference>
<dbReference type="Proteomes" id="UP000321892">
    <property type="component" value="Chromosome"/>
</dbReference>
<organism evidence="2 3">
    <name type="scientific">Leptotrichia hofstadii</name>
    <dbReference type="NCBI Taxonomy" id="157688"/>
    <lineage>
        <taxon>Bacteria</taxon>
        <taxon>Fusobacteriati</taxon>
        <taxon>Fusobacteriota</taxon>
        <taxon>Fusobacteriia</taxon>
        <taxon>Fusobacteriales</taxon>
        <taxon>Leptotrichiaceae</taxon>
        <taxon>Leptotrichia</taxon>
    </lineage>
</organism>
<dbReference type="EMBL" id="AP019823">
    <property type="protein sequence ID" value="BBM37472.1"/>
    <property type="molecule type" value="Genomic_DNA"/>
</dbReference>
<proteinExistence type="predicted"/>
<sequence length="125" mass="14012">MSILALILILFVAIEHYCILILEMYFNESETIQRNFGLDSKFLKDERVKKMMANQGLYNSFLASGLIWSLTETGEFQIQIAVFFLICIICAAVYGSVTVSKKIFLLQGLPALMAIIAVLLPLIVS</sequence>
<keyword evidence="1" id="KW-0812">Transmembrane</keyword>
<dbReference type="OrthoDB" id="9803832at2"/>
<feature type="transmembrane region" description="Helical" evidence="1">
    <location>
        <begin position="104"/>
        <end position="124"/>
    </location>
</feature>
<keyword evidence="1" id="KW-1133">Transmembrane helix</keyword>
<keyword evidence="1" id="KW-0472">Membrane</keyword>
<reference evidence="2 3" key="1">
    <citation type="submission" date="2019-07" db="EMBL/GenBank/DDBJ databases">
        <title>Complete Genome Sequence of Leptotrichia hofstadii Strain JCM16775.</title>
        <authorList>
            <person name="Watanabe S."/>
            <person name="Cui L."/>
        </authorList>
    </citation>
    <scope>NUCLEOTIDE SEQUENCE [LARGE SCALE GENOMIC DNA]</scope>
    <source>
        <strain evidence="2 3">JCM16775</strain>
    </source>
</reference>
<evidence type="ECO:0000256" key="1">
    <source>
        <dbReference type="SAM" id="Phobius"/>
    </source>
</evidence>
<dbReference type="KEGG" id="lhf:JCM16775_0147"/>
<evidence type="ECO:0008006" key="4">
    <source>
        <dbReference type="Google" id="ProtNLM"/>
    </source>
</evidence>
<dbReference type="InterPro" id="IPR009732">
    <property type="entry name" value="DUF1304"/>
</dbReference>
<dbReference type="RefSeq" id="WP_026745405.1">
    <property type="nucleotide sequence ID" value="NZ_AP019823.1"/>
</dbReference>
<evidence type="ECO:0000313" key="2">
    <source>
        <dbReference type="EMBL" id="BBM37472.1"/>
    </source>
</evidence>